<organism evidence="2 3">
    <name type="scientific">Dactylosporangium salmoneum</name>
    <dbReference type="NCBI Taxonomy" id="53361"/>
    <lineage>
        <taxon>Bacteria</taxon>
        <taxon>Bacillati</taxon>
        <taxon>Actinomycetota</taxon>
        <taxon>Actinomycetes</taxon>
        <taxon>Micromonosporales</taxon>
        <taxon>Micromonosporaceae</taxon>
        <taxon>Dactylosporangium</taxon>
    </lineage>
</organism>
<keyword evidence="3" id="KW-1185">Reference proteome</keyword>
<comment type="caution">
    <text evidence="2">The sequence shown here is derived from an EMBL/GenBank/DDBJ whole genome shotgun (WGS) entry which is preliminary data.</text>
</comment>
<dbReference type="Proteomes" id="UP001501444">
    <property type="component" value="Unassembled WGS sequence"/>
</dbReference>
<accession>A0ABN3GAK6</accession>
<feature type="compositionally biased region" description="Basic residues" evidence="1">
    <location>
        <begin position="66"/>
        <end position="79"/>
    </location>
</feature>
<proteinExistence type="predicted"/>
<sequence length="154" mass="16644">MRSAIPAVAKRTGAGTGHVILAAYAVALYRRTGHNPSVAQLVVGNRFLPRVRRLGQPARPAQPMRDRRHRPGTRKRRRTTSSGARSPPPRKLDVLDADISFDAGPDAFDVAICADTHRLAPADTEALAMEIERAVVEDFFGGAVETAEARPTQG</sequence>
<evidence type="ECO:0008006" key="4">
    <source>
        <dbReference type="Google" id="ProtNLM"/>
    </source>
</evidence>
<dbReference type="Gene3D" id="3.30.559.30">
    <property type="entry name" value="Nonribosomal peptide synthetase, condensation domain"/>
    <property type="match status" value="1"/>
</dbReference>
<evidence type="ECO:0000313" key="3">
    <source>
        <dbReference type="Proteomes" id="UP001501444"/>
    </source>
</evidence>
<dbReference type="RefSeq" id="WP_344613478.1">
    <property type="nucleotide sequence ID" value="NZ_BAAARV010000025.1"/>
</dbReference>
<reference evidence="2 3" key="1">
    <citation type="journal article" date="2019" name="Int. J. Syst. Evol. Microbiol.">
        <title>The Global Catalogue of Microorganisms (GCM) 10K type strain sequencing project: providing services to taxonomists for standard genome sequencing and annotation.</title>
        <authorList>
            <consortium name="The Broad Institute Genomics Platform"/>
            <consortium name="The Broad Institute Genome Sequencing Center for Infectious Disease"/>
            <person name="Wu L."/>
            <person name="Ma J."/>
        </authorList>
    </citation>
    <scope>NUCLEOTIDE SEQUENCE [LARGE SCALE GENOMIC DNA]</scope>
    <source>
        <strain evidence="2 3">JCM 3272</strain>
    </source>
</reference>
<feature type="region of interest" description="Disordered" evidence="1">
    <location>
        <begin position="52"/>
        <end position="93"/>
    </location>
</feature>
<evidence type="ECO:0000313" key="2">
    <source>
        <dbReference type="EMBL" id="GAA2347563.1"/>
    </source>
</evidence>
<evidence type="ECO:0000256" key="1">
    <source>
        <dbReference type="SAM" id="MobiDB-lite"/>
    </source>
</evidence>
<dbReference type="EMBL" id="BAAARV010000025">
    <property type="protein sequence ID" value="GAA2347563.1"/>
    <property type="molecule type" value="Genomic_DNA"/>
</dbReference>
<protein>
    <recommendedName>
        <fullName evidence="4">Condensation domain-containing protein</fullName>
    </recommendedName>
</protein>
<name>A0ABN3GAK6_9ACTN</name>
<gene>
    <name evidence="2" type="ORF">GCM10010170_035290</name>
</gene>